<reference evidence="3" key="1">
    <citation type="journal article" date="2022" name="Int. J. Syst. Evol. Microbiol.">
        <title>Anaeromyxobacter oryzae sp. nov., Anaeromyxobacter diazotrophicus sp. nov. and Anaeromyxobacter paludicola sp. nov., isolated from paddy soils.</title>
        <authorList>
            <person name="Itoh H."/>
            <person name="Xu Z."/>
            <person name="Mise K."/>
            <person name="Masuda Y."/>
            <person name="Ushijima N."/>
            <person name="Hayakawa C."/>
            <person name="Shiratori Y."/>
            <person name="Senoo K."/>
        </authorList>
    </citation>
    <scope>NUCLEOTIDE SEQUENCE [LARGE SCALE GENOMIC DNA]</scope>
    <source>
        <strain evidence="3">Red232</strain>
    </source>
</reference>
<dbReference type="InterPro" id="IPR036291">
    <property type="entry name" value="NAD(P)-bd_dom_sf"/>
</dbReference>
<sequence length="264" mass="27342">MDLQLRGKRAFVSGSTAGIGLAIARALAEEGAAVVVNGRTQARVDAAVGAVRAAAPGADVSGVAADLGTAAGCAAAVERLPEVDVLVNNLGIFEPRPFAEISDADWMRFFEVNVVSGVRLARAWLPGMLARGWGRILFVSSESALQIPAEMIHYGTTKTAQLAVARGLAETTQGTAVTVNAILPGPTRSEGVGEFVAGLARQAQRTPADVEREFFQSARPSSLLQRFETPEEIAALVAFVASPRASGVNGAALRVDGGVVRAIP</sequence>
<dbReference type="InterPro" id="IPR050259">
    <property type="entry name" value="SDR"/>
</dbReference>
<dbReference type="InterPro" id="IPR002347">
    <property type="entry name" value="SDR_fam"/>
</dbReference>
<proteinExistence type="inferred from homology"/>
<dbReference type="PRINTS" id="PR00081">
    <property type="entry name" value="GDHRDH"/>
</dbReference>
<dbReference type="Proteomes" id="UP001162891">
    <property type="component" value="Chromosome"/>
</dbReference>
<dbReference type="RefSeq" id="WP_248353811.1">
    <property type="nucleotide sequence ID" value="NZ_AP025591.1"/>
</dbReference>
<protein>
    <submittedName>
        <fullName evidence="2">Oxidoreductase</fullName>
    </submittedName>
</protein>
<dbReference type="Gene3D" id="3.40.50.720">
    <property type="entry name" value="NAD(P)-binding Rossmann-like Domain"/>
    <property type="match status" value="1"/>
</dbReference>
<evidence type="ECO:0000256" key="1">
    <source>
        <dbReference type="ARBA" id="ARBA00006484"/>
    </source>
</evidence>
<dbReference type="PANTHER" id="PTHR42879">
    <property type="entry name" value="3-OXOACYL-(ACYL-CARRIER-PROTEIN) REDUCTASE"/>
    <property type="match status" value="1"/>
</dbReference>
<name>A0ABM7X0A9_9BACT</name>
<accession>A0ABM7X0A9</accession>
<dbReference type="Pfam" id="PF13561">
    <property type="entry name" value="adh_short_C2"/>
    <property type="match status" value="1"/>
</dbReference>
<dbReference type="SUPFAM" id="SSF51735">
    <property type="entry name" value="NAD(P)-binding Rossmann-fold domains"/>
    <property type="match status" value="1"/>
</dbReference>
<keyword evidence="3" id="KW-1185">Reference proteome</keyword>
<dbReference type="EMBL" id="AP025591">
    <property type="protein sequence ID" value="BDG05218.1"/>
    <property type="molecule type" value="Genomic_DNA"/>
</dbReference>
<evidence type="ECO:0000313" key="3">
    <source>
        <dbReference type="Proteomes" id="UP001162891"/>
    </source>
</evidence>
<comment type="similarity">
    <text evidence="1">Belongs to the short-chain dehydrogenases/reductases (SDR) family.</text>
</comment>
<organism evidence="2 3">
    <name type="scientific">Anaeromyxobacter oryzae</name>
    <dbReference type="NCBI Taxonomy" id="2918170"/>
    <lineage>
        <taxon>Bacteria</taxon>
        <taxon>Pseudomonadati</taxon>
        <taxon>Myxococcota</taxon>
        <taxon>Myxococcia</taxon>
        <taxon>Myxococcales</taxon>
        <taxon>Cystobacterineae</taxon>
        <taxon>Anaeromyxobacteraceae</taxon>
        <taxon>Anaeromyxobacter</taxon>
    </lineage>
</organism>
<gene>
    <name evidence="2" type="ORF">AMOR_42140</name>
</gene>
<evidence type="ECO:0000313" key="2">
    <source>
        <dbReference type="EMBL" id="BDG05218.1"/>
    </source>
</evidence>